<keyword evidence="4" id="KW-1185">Reference proteome</keyword>
<proteinExistence type="predicted"/>
<name>A0A0W0SB92_9GAMM</name>
<dbReference type="EMBL" id="LR134173">
    <property type="protein sequence ID" value="VEB34700.1"/>
    <property type="molecule type" value="Genomic_DNA"/>
</dbReference>
<evidence type="ECO:0000313" key="3">
    <source>
        <dbReference type="Proteomes" id="UP000054921"/>
    </source>
</evidence>
<dbReference type="Proteomes" id="UP000277577">
    <property type="component" value="Chromosome"/>
</dbReference>
<evidence type="ECO:0000313" key="1">
    <source>
        <dbReference type="EMBL" id="KTC80610.1"/>
    </source>
</evidence>
<dbReference type="PATRIC" id="fig|28084.5.peg.2845"/>
<evidence type="ECO:0000313" key="4">
    <source>
        <dbReference type="Proteomes" id="UP000277577"/>
    </source>
</evidence>
<sequence length="301" mass="34285">MDDRNHDDTRQRIVAINGKPFSQNIALKGMDYIEQEFKKKMDLRETINAEKLKHYTTIFNPLAKLIYEDKEAQKSLKELRKISEHSKTKLVLPTYPKIKPKIKSGSLLIVTAPPYDFEWTFDSLVHDNTGGQAEASKADGRFIADYSVFSGGTALGASGVGIFFRPIAESTWVRFSPFIKYSFAWHDWSNLGPTAHSDGYLAIRIISFDFNGNDVRIEQDPRFQLWSDGTGWSEDHSNSDDDELFPVAQSTLYFQATSDRLYNLWVWGYSDGDGTDGDVFWSNSWGSLKVFVPFAAIEQWS</sequence>
<accession>A0A0W0SB92</accession>
<gene>
    <name evidence="1" type="ORF">Lche_2630</name>
    <name evidence="2" type="ORF">NCTC11976_00973</name>
</gene>
<dbReference type="AlphaFoldDB" id="A0A0W0SB92"/>
<protein>
    <submittedName>
        <fullName evidence="1">Uncharacterized protein</fullName>
    </submittedName>
</protein>
<reference evidence="1 3" key="1">
    <citation type="submission" date="2015-11" db="EMBL/GenBank/DDBJ databases">
        <title>Genomic analysis of 38 Legionella species identifies large and diverse effector repertoires.</title>
        <authorList>
            <person name="Burstein D."/>
            <person name="Amaro F."/>
            <person name="Zusman T."/>
            <person name="Lifshitz Z."/>
            <person name="Cohen O."/>
            <person name="Gilbert J.A."/>
            <person name="Pupko T."/>
            <person name="Shuman H.A."/>
            <person name="Segal G."/>
        </authorList>
    </citation>
    <scope>NUCLEOTIDE SEQUENCE [LARGE SCALE GENOMIC DNA]</scope>
    <source>
        <strain evidence="1 3">ORW</strain>
    </source>
</reference>
<reference evidence="2 4" key="2">
    <citation type="submission" date="2018-12" db="EMBL/GenBank/DDBJ databases">
        <authorList>
            <consortium name="Pathogen Informatics"/>
        </authorList>
    </citation>
    <scope>NUCLEOTIDE SEQUENCE [LARGE SCALE GENOMIC DNA]</scope>
    <source>
        <strain evidence="2 4">NCTC11976</strain>
    </source>
</reference>
<organism evidence="1 3">
    <name type="scientific">Legionella cherrii</name>
    <dbReference type="NCBI Taxonomy" id="28084"/>
    <lineage>
        <taxon>Bacteria</taxon>
        <taxon>Pseudomonadati</taxon>
        <taxon>Pseudomonadota</taxon>
        <taxon>Gammaproteobacteria</taxon>
        <taxon>Legionellales</taxon>
        <taxon>Legionellaceae</taxon>
        <taxon>Legionella</taxon>
    </lineage>
</organism>
<dbReference type="RefSeq" id="WP_028382595.1">
    <property type="nucleotide sequence ID" value="NZ_CAAAIT010000005.1"/>
</dbReference>
<dbReference type="OrthoDB" id="5100191at2"/>
<dbReference type="EMBL" id="LNXW01000013">
    <property type="protein sequence ID" value="KTC80610.1"/>
    <property type="molecule type" value="Genomic_DNA"/>
</dbReference>
<dbReference type="Proteomes" id="UP000054921">
    <property type="component" value="Unassembled WGS sequence"/>
</dbReference>
<evidence type="ECO:0000313" key="2">
    <source>
        <dbReference type="EMBL" id="VEB34700.1"/>
    </source>
</evidence>